<dbReference type="KEGG" id="dol:Dole_0193"/>
<feature type="domain" description="4Fe-4S ferredoxin-type" evidence="2">
    <location>
        <begin position="23"/>
        <end position="55"/>
    </location>
</feature>
<name>A8ZSU0_DESOH</name>
<feature type="domain" description="4Fe-4S ferredoxin-type" evidence="2">
    <location>
        <begin position="62"/>
        <end position="91"/>
    </location>
</feature>
<reference evidence="3 4" key="1">
    <citation type="submission" date="2007-10" db="EMBL/GenBank/DDBJ databases">
        <title>Complete sequence of Desulfococcus oleovorans Hxd3.</title>
        <authorList>
            <consortium name="US DOE Joint Genome Institute"/>
            <person name="Copeland A."/>
            <person name="Lucas S."/>
            <person name="Lapidus A."/>
            <person name="Barry K."/>
            <person name="Glavina del Rio T."/>
            <person name="Dalin E."/>
            <person name="Tice H."/>
            <person name="Pitluck S."/>
            <person name="Kiss H."/>
            <person name="Brettin T."/>
            <person name="Bruce D."/>
            <person name="Detter J.C."/>
            <person name="Han C."/>
            <person name="Schmutz J."/>
            <person name="Larimer F."/>
            <person name="Land M."/>
            <person name="Hauser L."/>
            <person name="Kyrpides N."/>
            <person name="Kim E."/>
            <person name="Wawrik B."/>
            <person name="Richardson P."/>
        </authorList>
    </citation>
    <scope>NUCLEOTIDE SEQUENCE [LARGE SCALE GENOMIC DNA]</scope>
    <source>
        <strain evidence="4">DSM 6200 / JCM 39069 / Hxd3</strain>
    </source>
</reference>
<dbReference type="SUPFAM" id="SSF54862">
    <property type="entry name" value="4Fe-4S ferredoxins"/>
    <property type="match status" value="1"/>
</dbReference>
<proteinExistence type="predicted"/>
<evidence type="ECO:0000313" key="3">
    <source>
        <dbReference type="EMBL" id="ABW66003.1"/>
    </source>
</evidence>
<dbReference type="Proteomes" id="UP000008561">
    <property type="component" value="Chromosome"/>
</dbReference>
<dbReference type="HOGENOM" id="CLU_2034301_0_0_7"/>
<dbReference type="RefSeq" id="WP_012173622.1">
    <property type="nucleotide sequence ID" value="NC_009943.1"/>
</dbReference>
<dbReference type="eggNOG" id="COG1149">
    <property type="taxonomic scope" value="Bacteria"/>
</dbReference>
<organism evidence="3 4">
    <name type="scientific">Desulfosudis oleivorans (strain DSM 6200 / JCM 39069 / Hxd3)</name>
    <name type="common">Desulfococcus oleovorans</name>
    <dbReference type="NCBI Taxonomy" id="96561"/>
    <lineage>
        <taxon>Bacteria</taxon>
        <taxon>Pseudomonadati</taxon>
        <taxon>Thermodesulfobacteriota</taxon>
        <taxon>Desulfobacteria</taxon>
        <taxon>Desulfobacterales</taxon>
        <taxon>Desulfosudaceae</taxon>
        <taxon>Desulfosudis</taxon>
    </lineage>
</organism>
<feature type="region of interest" description="Disordered" evidence="1">
    <location>
        <begin position="101"/>
        <end position="121"/>
    </location>
</feature>
<sequence>MTGSVAAIQEAPAALPKKARAPKRQAMILDWCTGCGGVPVCRIYCKFDALQLVDDPDNYPFKRMTVNRVRCVGCGACISSGPDGLVLTGCPWNAIRLVPVENNPHSDSEKEETRGADQPAV</sequence>
<evidence type="ECO:0000256" key="1">
    <source>
        <dbReference type="SAM" id="MobiDB-lite"/>
    </source>
</evidence>
<dbReference type="Pfam" id="PF12838">
    <property type="entry name" value="Fer4_7"/>
    <property type="match status" value="1"/>
</dbReference>
<dbReference type="EMBL" id="CP000859">
    <property type="protein sequence ID" value="ABW66003.1"/>
    <property type="molecule type" value="Genomic_DNA"/>
</dbReference>
<gene>
    <name evidence="3" type="ordered locus">Dole_0193</name>
</gene>
<evidence type="ECO:0000313" key="4">
    <source>
        <dbReference type="Proteomes" id="UP000008561"/>
    </source>
</evidence>
<dbReference type="OrthoDB" id="9808559at2"/>
<evidence type="ECO:0000259" key="2">
    <source>
        <dbReference type="PROSITE" id="PS51379"/>
    </source>
</evidence>
<dbReference type="InterPro" id="IPR017896">
    <property type="entry name" value="4Fe4S_Fe-S-bd"/>
</dbReference>
<keyword evidence="4" id="KW-1185">Reference proteome</keyword>
<dbReference type="Gene3D" id="3.30.70.20">
    <property type="match status" value="1"/>
</dbReference>
<dbReference type="STRING" id="96561.Dole_0193"/>
<dbReference type="AlphaFoldDB" id="A8ZSU0"/>
<protein>
    <recommendedName>
        <fullName evidence="2">4Fe-4S ferredoxin-type domain-containing protein</fullName>
    </recommendedName>
</protein>
<dbReference type="PROSITE" id="PS51379">
    <property type="entry name" value="4FE4S_FER_2"/>
    <property type="match status" value="2"/>
</dbReference>
<accession>A8ZSU0</accession>
<feature type="compositionally biased region" description="Basic and acidic residues" evidence="1">
    <location>
        <begin position="104"/>
        <end position="115"/>
    </location>
</feature>